<dbReference type="EMBL" id="MCGN01000002">
    <property type="protein sequence ID" value="ORY99937.1"/>
    <property type="molecule type" value="Genomic_DNA"/>
</dbReference>
<feature type="domain" description="Tr-type G" evidence="12">
    <location>
        <begin position="17"/>
        <end position="214"/>
    </location>
</feature>
<dbReference type="GO" id="GO:1990904">
    <property type="term" value="C:ribonucleoprotein complex"/>
    <property type="evidence" value="ECO:0007669"/>
    <property type="project" value="TreeGrafter"/>
</dbReference>
<dbReference type="Pfam" id="PF14492">
    <property type="entry name" value="EFG_III"/>
    <property type="match status" value="1"/>
</dbReference>
<feature type="coiled-coil region" evidence="10">
    <location>
        <begin position="194"/>
        <end position="224"/>
    </location>
</feature>
<reference evidence="13 14" key="1">
    <citation type="submission" date="2016-07" db="EMBL/GenBank/DDBJ databases">
        <title>Pervasive Adenine N6-methylation of Active Genes in Fungi.</title>
        <authorList>
            <consortium name="DOE Joint Genome Institute"/>
            <person name="Mondo S.J."/>
            <person name="Dannebaum R.O."/>
            <person name="Kuo R.C."/>
            <person name="Labutti K."/>
            <person name="Haridas S."/>
            <person name="Kuo A."/>
            <person name="Salamov A."/>
            <person name="Ahrendt S.R."/>
            <person name="Lipzen A."/>
            <person name="Sullivan W."/>
            <person name="Andreopoulos W.B."/>
            <person name="Clum A."/>
            <person name="Lindquist E."/>
            <person name="Daum C."/>
            <person name="Ramamoorthy G.K."/>
            <person name="Gryganskyi A."/>
            <person name="Culley D."/>
            <person name="Magnuson J.K."/>
            <person name="James T.Y."/>
            <person name="O'Malley M.A."/>
            <person name="Stajich J.E."/>
            <person name="Spatafora J.W."/>
            <person name="Visel A."/>
            <person name="Grigoriev I.V."/>
        </authorList>
    </citation>
    <scope>NUCLEOTIDE SEQUENCE [LARGE SCALE GENOMIC DNA]</scope>
    <source>
        <strain evidence="13 14">NRRL 2496</strain>
    </source>
</reference>
<dbReference type="GO" id="GO:0005829">
    <property type="term" value="C:cytosol"/>
    <property type="evidence" value="ECO:0007669"/>
    <property type="project" value="TreeGrafter"/>
</dbReference>
<dbReference type="Pfam" id="PF25118">
    <property type="entry name" value="EFL1"/>
    <property type="match status" value="1"/>
</dbReference>
<keyword evidence="2" id="KW-0963">Cytoplasm</keyword>
<evidence type="ECO:0000256" key="9">
    <source>
        <dbReference type="ARBA" id="ARBA00081809"/>
    </source>
</evidence>
<dbReference type="GO" id="GO:0005525">
    <property type="term" value="F:GTP binding"/>
    <property type="evidence" value="ECO:0007669"/>
    <property type="project" value="UniProtKB-KW"/>
</dbReference>
<dbReference type="OrthoDB" id="364892at2759"/>
<dbReference type="InterPro" id="IPR014721">
    <property type="entry name" value="Ribsml_uS5_D2-typ_fold_subgr"/>
</dbReference>
<comment type="catalytic activity">
    <reaction evidence="7">
        <text>GTP + H2O = GDP + phosphate + H(+)</text>
        <dbReference type="Rhea" id="RHEA:19669"/>
        <dbReference type="ChEBI" id="CHEBI:15377"/>
        <dbReference type="ChEBI" id="CHEBI:15378"/>
        <dbReference type="ChEBI" id="CHEBI:37565"/>
        <dbReference type="ChEBI" id="CHEBI:43474"/>
        <dbReference type="ChEBI" id="CHEBI:58189"/>
    </reaction>
</comment>
<dbReference type="SUPFAM" id="SSF54211">
    <property type="entry name" value="Ribosomal protein S5 domain 2-like"/>
    <property type="match status" value="1"/>
</dbReference>
<dbReference type="SUPFAM" id="SSF52540">
    <property type="entry name" value="P-loop containing nucleoside triphosphate hydrolases"/>
    <property type="match status" value="1"/>
</dbReference>
<dbReference type="CDD" id="cd01885">
    <property type="entry name" value="EF2"/>
    <property type="match status" value="1"/>
</dbReference>
<dbReference type="GO" id="GO:0043022">
    <property type="term" value="F:ribosome binding"/>
    <property type="evidence" value="ECO:0007669"/>
    <property type="project" value="TreeGrafter"/>
</dbReference>
<dbReference type="Pfam" id="PF00009">
    <property type="entry name" value="GTP_EFTU"/>
    <property type="match status" value="1"/>
</dbReference>
<dbReference type="Gene3D" id="3.30.230.10">
    <property type="match status" value="1"/>
</dbReference>
<dbReference type="InterPro" id="IPR041095">
    <property type="entry name" value="EFG_II"/>
</dbReference>
<dbReference type="FunFam" id="3.90.1430.10:FF:000002">
    <property type="entry name" value="Elongation factor like GTPase 1"/>
    <property type="match status" value="1"/>
</dbReference>
<organism evidence="13 14">
    <name type="scientific">Syncephalastrum racemosum</name>
    <name type="common">Filamentous fungus</name>
    <dbReference type="NCBI Taxonomy" id="13706"/>
    <lineage>
        <taxon>Eukaryota</taxon>
        <taxon>Fungi</taxon>
        <taxon>Fungi incertae sedis</taxon>
        <taxon>Mucoromycota</taxon>
        <taxon>Mucoromycotina</taxon>
        <taxon>Mucoromycetes</taxon>
        <taxon>Mucorales</taxon>
        <taxon>Syncephalastraceae</taxon>
        <taxon>Syncephalastrum</taxon>
    </lineage>
</organism>
<evidence type="ECO:0000256" key="6">
    <source>
        <dbReference type="ARBA" id="ARBA00023134"/>
    </source>
</evidence>
<dbReference type="CDD" id="cd04096">
    <property type="entry name" value="eEF2_snRNP_like_C"/>
    <property type="match status" value="1"/>
</dbReference>
<dbReference type="Pfam" id="PF00679">
    <property type="entry name" value="EFG_C"/>
    <property type="match status" value="1"/>
</dbReference>
<dbReference type="Gene3D" id="3.30.70.240">
    <property type="match status" value="1"/>
</dbReference>
<evidence type="ECO:0000256" key="4">
    <source>
        <dbReference type="ARBA" id="ARBA00022741"/>
    </source>
</evidence>
<evidence type="ECO:0000256" key="5">
    <source>
        <dbReference type="ARBA" id="ARBA00022801"/>
    </source>
</evidence>
<keyword evidence="6" id="KW-0342">GTP-binding</keyword>
<keyword evidence="4" id="KW-0547">Nucleotide-binding</keyword>
<dbReference type="FunCoup" id="A0A1X2HL39">
    <property type="interactions" value="489"/>
</dbReference>
<dbReference type="CDD" id="cd16268">
    <property type="entry name" value="EF2_II"/>
    <property type="match status" value="1"/>
</dbReference>
<dbReference type="InterPro" id="IPR020568">
    <property type="entry name" value="Ribosomal_Su5_D2-typ_SF"/>
</dbReference>
<dbReference type="InterPro" id="IPR000795">
    <property type="entry name" value="T_Tr_GTP-bd_dom"/>
</dbReference>
<dbReference type="OMA" id="FARCDIQ"/>
<dbReference type="CDD" id="cd01681">
    <property type="entry name" value="aeEF2_snRNP_like_IV"/>
    <property type="match status" value="1"/>
</dbReference>
<comment type="subcellular location">
    <subcellularLocation>
        <location evidence="1">Cytoplasm</location>
    </subcellularLocation>
</comment>
<dbReference type="Gene3D" id="3.90.1430.10">
    <property type="entry name" value="Yeast translation eEF2 (G' domain)"/>
    <property type="match status" value="1"/>
</dbReference>
<dbReference type="SUPFAM" id="SSF54980">
    <property type="entry name" value="EF-G C-terminal domain-like"/>
    <property type="match status" value="2"/>
</dbReference>
<dbReference type="Gene3D" id="3.30.70.870">
    <property type="entry name" value="Elongation Factor G (Translational Gtpase), domain 3"/>
    <property type="match status" value="1"/>
</dbReference>
<evidence type="ECO:0000313" key="14">
    <source>
        <dbReference type="Proteomes" id="UP000242180"/>
    </source>
</evidence>
<dbReference type="CDD" id="cd16261">
    <property type="entry name" value="EF2_snRNP_III"/>
    <property type="match status" value="1"/>
</dbReference>
<evidence type="ECO:0000256" key="8">
    <source>
        <dbReference type="ARBA" id="ARBA00068031"/>
    </source>
</evidence>
<dbReference type="InterPro" id="IPR000640">
    <property type="entry name" value="EFG_V-like"/>
</dbReference>
<evidence type="ECO:0000256" key="11">
    <source>
        <dbReference type="SAM" id="MobiDB-lite"/>
    </source>
</evidence>
<evidence type="ECO:0000256" key="3">
    <source>
        <dbReference type="ARBA" id="ARBA00022517"/>
    </source>
</evidence>
<dbReference type="GO" id="GO:0042256">
    <property type="term" value="P:cytosolic ribosome assembly"/>
    <property type="evidence" value="ECO:0007669"/>
    <property type="project" value="TreeGrafter"/>
</dbReference>
<keyword evidence="5 13" id="KW-0378">Hydrolase</keyword>
<proteinExistence type="predicted"/>
<evidence type="ECO:0000313" key="13">
    <source>
        <dbReference type="EMBL" id="ORY99937.1"/>
    </source>
</evidence>
<comment type="caution">
    <text evidence="13">The sequence shown here is derived from an EMBL/GenBank/DDBJ whole genome shotgun (WGS) entry which is preliminary data.</text>
</comment>
<dbReference type="InterPro" id="IPR035647">
    <property type="entry name" value="EFG_III/V"/>
</dbReference>
<dbReference type="SUPFAM" id="SSF50447">
    <property type="entry name" value="Translation proteins"/>
    <property type="match status" value="1"/>
</dbReference>
<dbReference type="PANTHER" id="PTHR42908">
    <property type="entry name" value="TRANSLATION ELONGATION FACTOR-RELATED"/>
    <property type="match status" value="1"/>
</dbReference>
<dbReference type="PANTHER" id="PTHR42908:SF3">
    <property type="entry name" value="ELONGATION FACTOR-LIKE GTPASE 1"/>
    <property type="match status" value="1"/>
</dbReference>
<keyword evidence="14" id="KW-1185">Reference proteome</keyword>
<name>A0A1X2HL39_SYNRA</name>
<dbReference type="InterPro" id="IPR005225">
    <property type="entry name" value="Small_GTP-bd"/>
</dbReference>
<evidence type="ECO:0000256" key="7">
    <source>
        <dbReference type="ARBA" id="ARBA00048548"/>
    </source>
</evidence>
<dbReference type="InterPro" id="IPR056752">
    <property type="entry name" value="EFL1"/>
</dbReference>
<feature type="compositionally biased region" description="Basic and acidic residues" evidence="11">
    <location>
        <begin position="746"/>
        <end position="755"/>
    </location>
</feature>
<dbReference type="InterPro" id="IPR009000">
    <property type="entry name" value="Transl_B-barrel_sf"/>
</dbReference>
<dbReference type="Gene3D" id="2.40.30.10">
    <property type="entry name" value="Translation factors"/>
    <property type="match status" value="1"/>
</dbReference>
<evidence type="ECO:0000256" key="2">
    <source>
        <dbReference type="ARBA" id="ARBA00022490"/>
    </source>
</evidence>
<dbReference type="AlphaFoldDB" id="A0A1X2HL39"/>
<dbReference type="PRINTS" id="PR00315">
    <property type="entry name" value="ELONGATNFCT"/>
</dbReference>
<dbReference type="Proteomes" id="UP000242180">
    <property type="component" value="Unassembled WGS sequence"/>
</dbReference>
<dbReference type="Gene3D" id="3.40.50.300">
    <property type="entry name" value="P-loop containing nucleotide triphosphate hydrolases"/>
    <property type="match status" value="1"/>
</dbReference>
<keyword evidence="10" id="KW-0175">Coiled coil</keyword>
<dbReference type="STRING" id="13706.A0A1X2HL39"/>
<feature type="region of interest" description="Disordered" evidence="11">
    <location>
        <begin position="746"/>
        <end position="767"/>
    </location>
</feature>
<evidence type="ECO:0000256" key="1">
    <source>
        <dbReference type="ARBA" id="ARBA00004496"/>
    </source>
</evidence>
<sequence>MPAVTPQQLEALQRNAKHIRNICILAHVDHGKTTLSDSLLATNGIISSKMAGKVRYLDSREDEQERGITMESSAISLYFKLLRAAADDPGKTVTNEYLINLIDSPGHVDFSSEVSTASRLCDGGLVLIDVVEGVCTQTISVLQQAWIDKVKPVLVLNKMDRLIVELKLTPQEAYVHLNKILEQVNAIMATFFTGDLMEDEARKLEKEKQQEEQQNDLVDDASQQLYDWSIEERDDSDIYFDPAKGNVIFSSAIDGWAFRVQQFATIWSKKLSFKEGVLQKCLWGDFYFDPKAKRVLQHKHLKGRHLKPMFVQFVLDSIWAVYDSVVMNPNREKTEKIVGALNIKVLPRDLRSRDTQTLLSAIFSQWLPLSTCVLLTVIGQLPPPCDAQRVRIPKILGKETVAEREPQNDVEKALYTCDASDTAPVVAYVSKMFAVPSDLLPGKKRRPMTAEEMRERGRRQRALRAAVAAANEGQEIDSSSGAIPLSSIPLDQLEEPEEEQEEPVSEKNEHIIGFARLYSGTIRVGQKLYVLGPKYDPAFPNQHCTEITVENLYLIMGRDLESLNQVSAGNVFGIGGLEGHILKNGTLVSTKEDVKNMAGVRMESSPIVRVALEPTDAGDIDKLVEGLKLLNQADPCVEVLLQETGEHVILTAGELHLERCLRDLKERFAKVDIQASAPIVPFRESIVAGDLPATIEKDETVVPRGQYSSRLTSKLATLQVRAVPLPANVTAFLNKHAATIKAIADEKQSKHARGEEQEDAGLAPSGGADTLLDVKKYTAQEFREMLLHEFEEAQKLGGPFASLWDGIVDQIWAFGPRRIGSNILVNRIEGYIRKPFFQIEKPAEDTQAGITEDHMDEVLEVVADELSDNPGLNILDLDFHIHTGFQISTLAGPLCAEPLQGVCYIVQQLEIHDEGKTADVRSKLGLIQGQVIASMKEACRQSFLEWSPRLYLAMYTCDIQASAEVLGRVYGVISKRKGKIVSEDLKDGTPFWQIHALLPVIESFGFPDEIRKRTSGAASPQLVFSGFEMLDEDPFWVPTTEEELEDLGEKADRENLARKYMDTVRKRKGMFVEKKLVEHAEKQRTLKK</sequence>
<dbReference type="GO" id="GO:0003924">
    <property type="term" value="F:GTPase activity"/>
    <property type="evidence" value="ECO:0007669"/>
    <property type="project" value="InterPro"/>
</dbReference>
<dbReference type="PROSITE" id="PS51722">
    <property type="entry name" value="G_TR_2"/>
    <property type="match status" value="1"/>
</dbReference>
<protein>
    <recommendedName>
        <fullName evidence="8">Ribosome assembly protein 1</fullName>
    </recommendedName>
    <alternativeName>
        <fullName evidence="9">Elongation factor-like 1</fullName>
    </alternativeName>
</protein>
<dbReference type="FunFam" id="3.30.70.870:FF:000002">
    <property type="entry name" value="Translation elongation factor 2"/>
    <property type="match status" value="1"/>
</dbReference>
<gene>
    <name evidence="13" type="ORF">BCR43DRAFT_484580</name>
</gene>
<dbReference type="NCBIfam" id="TIGR00231">
    <property type="entry name" value="small_GTP"/>
    <property type="match status" value="1"/>
</dbReference>
<dbReference type="FunFam" id="3.30.70.240:FF:000006">
    <property type="entry name" value="Elongation factor like GTPase 1"/>
    <property type="match status" value="1"/>
</dbReference>
<dbReference type="InterPro" id="IPR027417">
    <property type="entry name" value="P-loop_NTPase"/>
</dbReference>
<evidence type="ECO:0000259" key="12">
    <source>
        <dbReference type="PROSITE" id="PS51722"/>
    </source>
</evidence>
<dbReference type="FunFam" id="3.40.50.300:FF:000746">
    <property type="entry name" value="Ribosome assembly protein 1"/>
    <property type="match status" value="1"/>
</dbReference>
<keyword evidence="3" id="KW-0690">Ribosome biogenesis</keyword>
<dbReference type="SMART" id="SM00838">
    <property type="entry name" value="EFG_C"/>
    <property type="match status" value="1"/>
</dbReference>
<accession>A0A1X2HL39</accession>
<dbReference type="InParanoid" id="A0A1X2HL39"/>
<evidence type="ECO:0000256" key="10">
    <source>
        <dbReference type="SAM" id="Coils"/>
    </source>
</evidence>